<comment type="caution">
    <text evidence="1">The sequence shown here is derived from an EMBL/GenBank/DDBJ whole genome shotgun (WGS) entry which is preliminary data.</text>
</comment>
<dbReference type="EC" id="1.6.99.-" evidence="1"/>
<accession>A0ACC5RB94</accession>
<name>A0ACC5RB94_9HYPH</name>
<evidence type="ECO:0000313" key="2">
    <source>
        <dbReference type="Proteomes" id="UP000616151"/>
    </source>
</evidence>
<proteinExistence type="predicted"/>
<organism evidence="1 2">
    <name type="scientific">Taklimakanibacter albus</name>
    <dbReference type="NCBI Taxonomy" id="2800327"/>
    <lineage>
        <taxon>Bacteria</taxon>
        <taxon>Pseudomonadati</taxon>
        <taxon>Pseudomonadota</taxon>
        <taxon>Alphaproteobacteria</taxon>
        <taxon>Hyphomicrobiales</taxon>
        <taxon>Aestuariivirgaceae</taxon>
        <taxon>Taklimakanibacter</taxon>
    </lineage>
</organism>
<keyword evidence="1" id="KW-0560">Oxidoreductase</keyword>
<protein>
    <submittedName>
        <fullName evidence="1">NAD(P)H oxidoreductase</fullName>
        <ecNumber evidence="1">1.6.99.-</ecNumber>
    </submittedName>
</protein>
<sequence>MKTLLVVAHPRTDSLTTSAANLFATRIKASGHEVEVADLVAEGFDPVLREDDEPNWTGPDKEYSAAVQDEMRRIERNDATVMIFPIWWWSMPAVLKGWVDRVWNHGWAYGGKTFPNRRAWMIGIAGGDQESFRKRGYDKALEIQLKTGILDYCGVADLRFEVLYGALEGDDAVAKILTDIGTIASEY</sequence>
<reference evidence="1" key="1">
    <citation type="submission" date="2021-01" db="EMBL/GenBank/DDBJ databases">
        <authorList>
            <person name="Sun Q."/>
        </authorList>
    </citation>
    <scope>NUCLEOTIDE SEQUENCE</scope>
    <source>
        <strain evidence="1">YIM B02566</strain>
    </source>
</reference>
<dbReference type="Proteomes" id="UP000616151">
    <property type="component" value="Unassembled WGS sequence"/>
</dbReference>
<keyword evidence="2" id="KW-1185">Reference proteome</keyword>
<dbReference type="EMBL" id="JAENHL010000008">
    <property type="protein sequence ID" value="MBK1869945.1"/>
    <property type="molecule type" value="Genomic_DNA"/>
</dbReference>
<gene>
    <name evidence="1" type="ORF">JHL16_26510</name>
</gene>
<evidence type="ECO:0000313" key="1">
    <source>
        <dbReference type="EMBL" id="MBK1869945.1"/>
    </source>
</evidence>